<keyword evidence="3" id="KW-0175">Coiled coil</keyword>
<dbReference type="AlphaFoldDB" id="A0A6J6BCJ3"/>
<feature type="transmembrane region" description="Helical" evidence="4">
    <location>
        <begin position="21"/>
        <end position="43"/>
    </location>
</feature>
<dbReference type="Gene3D" id="3.30.565.10">
    <property type="entry name" value="Histidine kinase-like ATPase, C-terminal domain"/>
    <property type="match status" value="1"/>
</dbReference>
<evidence type="ECO:0000256" key="1">
    <source>
        <dbReference type="ARBA" id="ARBA00022679"/>
    </source>
</evidence>
<evidence type="ECO:0000256" key="2">
    <source>
        <dbReference type="ARBA" id="ARBA00022777"/>
    </source>
</evidence>
<feature type="domain" description="Histidine kinase/HSP90-like ATPase" evidence="5">
    <location>
        <begin position="306"/>
        <end position="392"/>
    </location>
</feature>
<dbReference type="GO" id="GO:0000160">
    <property type="term" value="P:phosphorelay signal transduction system"/>
    <property type="evidence" value="ECO:0007669"/>
    <property type="project" value="UniProtKB-KW"/>
</dbReference>
<keyword evidence="4" id="KW-0472">Membrane</keyword>
<sequence>MNSKRSPSTYAKTRIDRVIGRVFSLAATGMSLVQLFLVAIPHLQFGHPGYLMVTLGLILAAQLAAVYTFWFGSANKRVYLLHGFAYTVAFFAYPFSMAGVETLPADYRSWIWWWTGTATIAMTMFLPRWWSFVFLGFVPVSYFCLRLSFIGGGEDVGSATLDGTYILLYAMAVQALVGMLRTAAAEVDVNNDLVAESSARRVELDATEMERHKLDELVHDQVLTTLILAANAETAERQAMAAESASVAIERLQAAANDKNTELKEVSINTFIDSLQASVHRGDPLASINATKVLDFSIPIDVGSALSDATLQALTNSLQHAGEKATRQIRIKADHHGLKIVIKDDGRGFWESKIPKNRFGIANSIRRRANAVGAEVRIASQPRKGATVILKWSPDA</sequence>
<reference evidence="6" key="1">
    <citation type="submission" date="2020-05" db="EMBL/GenBank/DDBJ databases">
        <authorList>
            <person name="Chiriac C."/>
            <person name="Salcher M."/>
            <person name="Ghai R."/>
            <person name="Kavagutti S V."/>
        </authorList>
    </citation>
    <scope>NUCLEOTIDE SEQUENCE</scope>
</reference>
<keyword evidence="4" id="KW-1133">Transmembrane helix</keyword>
<evidence type="ECO:0000256" key="4">
    <source>
        <dbReference type="SAM" id="Phobius"/>
    </source>
</evidence>
<protein>
    <submittedName>
        <fullName evidence="6">Unannotated protein</fullName>
    </submittedName>
</protein>
<dbReference type="GO" id="GO:0016301">
    <property type="term" value="F:kinase activity"/>
    <property type="evidence" value="ECO:0007669"/>
    <property type="project" value="UniProtKB-KW"/>
</dbReference>
<dbReference type="InterPro" id="IPR036890">
    <property type="entry name" value="HATPase_C_sf"/>
</dbReference>
<feature type="transmembrane region" description="Helical" evidence="4">
    <location>
        <begin position="49"/>
        <end position="71"/>
    </location>
</feature>
<keyword evidence="1" id="KW-0808">Transferase</keyword>
<dbReference type="EMBL" id="CAEZSN010000018">
    <property type="protein sequence ID" value="CAB4536397.1"/>
    <property type="molecule type" value="Genomic_DNA"/>
</dbReference>
<feature type="transmembrane region" description="Helical" evidence="4">
    <location>
        <begin position="78"/>
        <end position="98"/>
    </location>
</feature>
<dbReference type="InterPro" id="IPR050482">
    <property type="entry name" value="Sensor_HK_TwoCompSys"/>
</dbReference>
<feature type="coiled-coil region" evidence="3">
    <location>
        <begin position="242"/>
        <end position="269"/>
    </location>
</feature>
<accession>A0A6J6BCJ3</accession>
<keyword evidence="4" id="KW-0812">Transmembrane</keyword>
<feature type="transmembrane region" description="Helical" evidence="4">
    <location>
        <begin position="133"/>
        <end position="151"/>
    </location>
</feature>
<keyword evidence="2" id="KW-0418">Kinase</keyword>
<name>A0A6J6BCJ3_9ZZZZ</name>
<dbReference type="SUPFAM" id="SSF55874">
    <property type="entry name" value="ATPase domain of HSP90 chaperone/DNA topoisomerase II/histidine kinase"/>
    <property type="match status" value="1"/>
</dbReference>
<dbReference type="Pfam" id="PF02518">
    <property type="entry name" value="HATPase_c"/>
    <property type="match status" value="1"/>
</dbReference>
<gene>
    <name evidence="6" type="ORF">UFOPK1433_00257</name>
</gene>
<feature type="transmembrane region" description="Helical" evidence="4">
    <location>
        <begin position="163"/>
        <end position="180"/>
    </location>
</feature>
<evidence type="ECO:0000313" key="6">
    <source>
        <dbReference type="EMBL" id="CAB4536397.1"/>
    </source>
</evidence>
<dbReference type="PANTHER" id="PTHR24421">
    <property type="entry name" value="NITRATE/NITRITE SENSOR PROTEIN NARX-RELATED"/>
    <property type="match status" value="1"/>
</dbReference>
<organism evidence="6">
    <name type="scientific">freshwater metagenome</name>
    <dbReference type="NCBI Taxonomy" id="449393"/>
    <lineage>
        <taxon>unclassified sequences</taxon>
        <taxon>metagenomes</taxon>
        <taxon>ecological metagenomes</taxon>
    </lineage>
</organism>
<evidence type="ECO:0000259" key="5">
    <source>
        <dbReference type="Pfam" id="PF02518"/>
    </source>
</evidence>
<feature type="transmembrane region" description="Helical" evidence="4">
    <location>
        <begin position="110"/>
        <end position="126"/>
    </location>
</feature>
<dbReference type="InterPro" id="IPR003594">
    <property type="entry name" value="HATPase_dom"/>
</dbReference>
<proteinExistence type="predicted"/>
<evidence type="ECO:0000256" key="3">
    <source>
        <dbReference type="SAM" id="Coils"/>
    </source>
</evidence>